<evidence type="ECO:0000313" key="2">
    <source>
        <dbReference type="EMBL" id="KKP01845.1"/>
    </source>
</evidence>
<organism evidence="2 3">
    <name type="scientific">Trichoderma harzianum</name>
    <name type="common">Hypocrea lixii</name>
    <dbReference type="NCBI Taxonomy" id="5544"/>
    <lineage>
        <taxon>Eukaryota</taxon>
        <taxon>Fungi</taxon>
        <taxon>Dikarya</taxon>
        <taxon>Ascomycota</taxon>
        <taxon>Pezizomycotina</taxon>
        <taxon>Sordariomycetes</taxon>
        <taxon>Hypocreomycetidae</taxon>
        <taxon>Hypocreales</taxon>
        <taxon>Hypocreaceae</taxon>
        <taxon>Trichoderma</taxon>
    </lineage>
</organism>
<comment type="caution">
    <text evidence="2">The sequence shown here is derived from an EMBL/GenBank/DDBJ whole genome shotgun (WGS) entry which is preliminary data.</text>
</comment>
<proteinExistence type="predicted"/>
<dbReference type="PANTHER" id="PTHR39214">
    <property type="entry name" value="MICROBODY (PEROXISOME) BIOGENESIS PROTEIN PEROXIN 8 (EUROFUNG)"/>
    <property type="match status" value="1"/>
</dbReference>
<gene>
    <name evidence="2" type="ORF">THAR02_06057</name>
</gene>
<protein>
    <recommendedName>
        <fullName evidence="4">Peroxin 8</fullName>
    </recommendedName>
</protein>
<dbReference type="OrthoDB" id="2357318at2759"/>
<dbReference type="OMA" id="LMVQWRQ"/>
<reference evidence="3" key="1">
    <citation type="journal article" date="2015" name="Genome Announc.">
        <title>Draft whole-genome sequence of the biocontrol agent Trichoderma harzianum T6776.</title>
        <authorList>
            <person name="Baroncelli R."/>
            <person name="Piaggeschi G."/>
            <person name="Fiorini L."/>
            <person name="Bertolini E."/>
            <person name="Zapparata A."/>
            <person name="Pe M.E."/>
            <person name="Sarrocco S."/>
            <person name="Vannacci G."/>
        </authorList>
    </citation>
    <scope>NUCLEOTIDE SEQUENCE [LARGE SCALE GENOMIC DNA]</scope>
    <source>
        <strain evidence="3">T6776</strain>
    </source>
</reference>
<feature type="region of interest" description="Disordered" evidence="1">
    <location>
        <begin position="566"/>
        <end position="587"/>
    </location>
</feature>
<dbReference type="Proteomes" id="UP000034112">
    <property type="component" value="Unassembled WGS sequence"/>
</dbReference>
<evidence type="ECO:0008006" key="4">
    <source>
        <dbReference type="Google" id="ProtNLM"/>
    </source>
</evidence>
<name>A0A0F9XBE9_TRIHA</name>
<dbReference type="AlphaFoldDB" id="A0A0F9XBE9"/>
<accession>A0A0F9XBE9</accession>
<dbReference type="InterPro" id="IPR055334">
    <property type="entry name" value="PEX8-like"/>
</dbReference>
<sequence length="695" mass="75897">MPADQLLNTVLQYYQELHDAAKTEQIIGTTAHLLSQLSNPLNLGVLTSQLLTAPAIWERHDGLRTSVRIISIYNSAAIRVCEQEALNDKNKLEGRPLEGGAIKCDAWTRAVVKGADEYSKRWQHLLVLTGVLMGMEGNDRRALSSSLRGILGQAVVLAANMALESHRQDGPLAGASIALALNFSFPLLSDFHKAQINCNELLPVTIWALTGPEGFCEGQFIQVIGESITEAPGQVLSWTSQTPSFQLLQAMDQRPLMGNIGPLSKLAAYAALHATDTNIVLAAQDALLVFSRQVLDAWRSNRFNDIDPAFEANKLSLETLQKTWPVLWGVFRKLLFGAVAVLQAIVSRSLLDHHMLNPVAASEIAAKSLNILRNLYFISNRNNNSAFQVYTFSYLTSIDSLSRHPAACELLLKEIRPLEAPTAPITHLARTLDLFYLNVAEHLPLVLSTAACEALIIKPATAYLSHDGPMTPSTVELFESSHSAILSVLSCPQHSSLTIDITPFYIVKLFESFPQQISPRQFRVAYKTVMQIVSPPNPIAAMEPHLAETLLEMLRASIATAGTALLPQTPDAAAPDGTLPEDAAKEAPEPCSEQSSLTMALVDTLPSVPLHLVEEWLTITAQTLNMIADPKLRAPVKKRFWDILINGEMDVERAAIGVAWWADQGGREIFVSKPAQEAAMMSGAIVSNDQVASKL</sequence>
<dbReference type="EMBL" id="JOKZ01000176">
    <property type="protein sequence ID" value="KKP01845.1"/>
    <property type="molecule type" value="Genomic_DNA"/>
</dbReference>
<dbReference type="Pfam" id="PF26001">
    <property type="entry name" value="Pex8"/>
    <property type="match status" value="1"/>
</dbReference>
<evidence type="ECO:0000313" key="3">
    <source>
        <dbReference type="Proteomes" id="UP000034112"/>
    </source>
</evidence>
<evidence type="ECO:0000256" key="1">
    <source>
        <dbReference type="SAM" id="MobiDB-lite"/>
    </source>
</evidence>
<dbReference type="PANTHER" id="PTHR39214:SF1">
    <property type="entry name" value="MICROBODY (PEROXISOME) BIOGENESIS PROTEIN PEROXIN 8 (EUROFUNG)"/>
    <property type="match status" value="1"/>
</dbReference>